<sequence length="87" mass="8602">MKQQASNSGRASRGFEQLQLVVVGLAINSGRASRGFEQLQLVVVGLVGGGSDSSLSLTALREADAAAAAAGPASREACGGGDTGRGQ</sequence>
<dbReference type="AlphaFoldDB" id="A0A383VCS4"/>
<evidence type="ECO:0000313" key="2">
    <source>
        <dbReference type="Proteomes" id="UP000256970"/>
    </source>
</evidence>
<keyword evidence="2" id="KW-1185">Reference proteome</keyword>
<protein>
    <submittedName>
        <fullName evidence="1">Uncharacterized protein</fullName>
    </submittedName>
</protein>
<gene>
    <name evidence="1" type="ORF">BQ4739_LOCUS3026</name>
</gene>
<proteinExistence type="predicted"/>
<evidence type="ECO:0000313" key="1">
    <source>
        <dbReference type="EMBL" id="SZX62444.1"/>
    </source>
</evidence>
<name>A0A383VCS4_TETOB</name>
<organism evidence="1 2">
    <name type="scientific">Tetradesmus obliquus</name>
    <name type="common">Green alga</name>
    <name type="synonym">Acutodesmus obliquus</name>
    <dbReference type="NCBI Taxonomy" id="3088"/>
    <lineage>
        <taxon>Eukaryota</taxon>
        <taxon>Viridiplantae</taxon>
        <taxon>Chlorophyta</taxon>
        <taxon>core chlorophytes</taxon>
        <taxon>Chlorophyceae</taxon>
        <taxon>CS clade</taxon>
        <taxon>Sphaeropleales</taxon>
        <taxon>Scenedesmaceae</taxon>
        <taxon>Tetradesmus</taxon>
    </lineage>
</organism>
<accession>A0A383VCS4</accession>
<dbReference type="EMBL" id="FNXT01000230">
    <property type="protein sequence ID" value="SZX62444.1"/>
    <property type="molecule type" value="Genomic_DNA"/>
</dbReference>
<reference evidence="1 2" key="1">
    <citation type="submission" date="2016-10" db="EMBL/GenBank/DDBJ databases">
        <authorList>
            <person name="Cai Z."/>
        </authorList>
    </citation>
    <scope>NUCLEOTIDE SEQUENCE [LARGE SCALE GENOMIC DNA]</scope>
</reference>
<dbReference type="Proteomes" id="UP000256970">
    <property type="component" value="Unassembled WGS sequence"/>
</dbReference>